<dbReference type="InterPro" id="IPR022123">
    <property type="entry name" value="DUF3658"/>
</dbReference>
<comment type="caution">
    <text evidence="3">The sequence shown here is derived from an EMBL/GenBank/DDBJ whole genome shotgun (WGS) entry which is preliminary data.</text>
</comment>
<dbReference type="RefSeq" id="WP_268051158.1">
    <property type="nucleotide sequence ID" value="NZ_JAPQES010000006.1"/>
</dbReference>
<evidence type="ECO:0000259" key="1">
    <source>
        <dbReference type="Pfam" id="PF08874"/>
    </source>
</evidence>
<feature type="domain" description="DUF3658" evidence="2">
    <location>
        <begin position="158"/>
        <end position="261"/>
    </location>
</feature>
<evidence type="ECO:0000313" key="3">
    <source>
        <dbReference type="EMBL" id="MCY6372219.1"/>
    </source>
</evidence>
<evidence type="ECO:0000259" key="2">
    <source>
        <dbReference type="Pfam" id="PF12395"/>
    </source>
</evidence>
<feature type="domain" description="DUF1835" evidence="1">
    <location>
        <begin position="5"/>
        <end position="126"/>
    </location>
</feature>
<proteinExistence type="predicted"/>
<organism evidence="3 4">
    <name type="scientific">Clostridium ganghwense</name>
    <dbReference type="NCBI Taxonomy" id="312089"/>
    <lineage>
        <taxon>Bacteria</taxon>
        <taxon>Bacillati</taxon>
        <taxon>Bacillota</taxon>
        <taxon>Clostridia</taxon>
        <taxon>Eubacteriales</taxon>
        <taxon>Clostridiaceae</taxon>
        <taxon>Clostridium</taxon>
    </lineage>
</organism>
<dbReference type="Proteomes" id="UP001079657">
    <property type="component" value="Unassembled WGS sequence"/>
</dbReference>
<gene>
    <name evidence="3" type="ORF">OXH55_16430</name>
</gene>
<name>A0ABT4CT39_9CLOT</name>
<reference evidence="3" key="1">
    <citation type="submission" date="2022-12" db="EMBL/GenBank/DDBJ databases">
        <authorList>
            <person name="Wang J."/>
        </authorList>
    </citation>
    <scope>NUCLEOTIDE SEQUENCE</scope>
    <source>
        <strain evidence="3">HY-42-06</strain>
    </source>
</reference>
<dbReference type="InterPro" id="IPR014973">
    <property type="entry name" value="DUF1835"/>
</dbReference>
<sequence length="404" mass="47616">MSKYVHIVFGDSARGSLRYFIENNPNEYNGSIIGIREDYSIGPIYEIETEVGMIKRIEYFTDILKKVSAYEYLEHIKEDFIEIHEDIRNIEQDSKIVIWHGENTNDQVGLRCLVSLLKNRDLYEVNVSESYVRGYNDNEYIPRALAECSPEEIHNIISKIKKIDKERCNNLIDDWEVLRNSKENLRILKDNKIVGVDESYYDNDILYNCTLSFRKAARIIGDTMGKSEQLVGDLYIDYRVRKLIESGKIEYRGKLAAMREFEARLIGDLNEFFSDIFNMNCEIDGDGFYHYLLEEKDDNLEVDTTHITKWDTVDLSNKLILDYNEDNLFSLSWFKEGRNLISINHIRVSNIEYRTEEYEDNNGELVREEAIIIFADSLLDRYLEIKIRPYISVSLRIDFKNFDD</sequence>
<dbReference type="Pfam" id="PF08874">
    <property type="entry name" value="DUF1835"/>
    <property type="match status" value="1"/>
</dbReference>
<protein>
    <submittedName>
        <fullName evidence="3">DUF1835 domain-containing protein</fullName>
    </submittedName>
</protein>
<evidence type="ECO:0000313" key="4">
    <source>
        <dbReference type="Proteomes" id="UP001079657"/>
    </source>
</evidence>
<accession>A0ABT4CT39</accession>
<dbReference type="EMBL" id="JAPQES010000006">
    <property type="protein sequence ID" value="MCY6372219.1"/>
    <property type="molecule type" value="Genomic_DNA"/>
</dbReference>
<dbReference type="Pfam" id="PF12395">
    <property type="entry name" value="DUF3658"/>
    <property type="match status" value="1"/>
</dbReference>
<keyword evidence="4" id="KW-1185">Reference proteome</keyword>